<evidence type="ECO:0000259" key="3">
    <source>
        <dbReference type="Pfam" id="PF00208"/>
    </source>
</evidence>
<accession>A0A383EDW5</accession>
<reference evidence="5" key="1">
    <citation type="submission" date="2018-05" db="EMBL/GenBank/DDBJ databases">
        <authorList>
            <person name="Lanie J.A."/>
            <person name="Ng W.-L."/>
            <person name="Kazmierczak K.M."/>
            <person name="Andrzejewski T.M."/>
            <person name="Davidsen T.M."/>
            <person name="Wayne K.J."/>
            <person name="Tettelin H."/>
            <person name="Glass J.I."/>
            <person name="Rusch D."/>
            <person name="Podicherti R."/>
            <person name="Tsui H.-C.T."/>
            <person name="Winkler M.E."/>
        </authorList>
    </citation>
    <scope>NUCLEOTIDE SEQUENCE</scope>
</reference>
<dbReference type="InterPro" id="IPR036291">
    <property type="entry name" value="NAD(P)-bd_dom_sf"/>
</dbReference>
<dbReference type="PROSITE" id="PS00074">
    <property type="entry name" value="GLFV_DEHYDROGENASE"/>
    <property type="match status" value="1"/>
</dbReference>
<feature type="domain" description="Glutamate/phenylalanine/leucine/valine/L-tryptophan dehydrogenase dimerisation" evidence="4">
    <location>
        <begin position="2"/>
        <end position="122"/>
    </location>
</feature>
<keyword evidence="2" id="KW-0560">Oxidoreductase</keyword>
<name>A0A383EDW5_9ZZZZ</name>
<dbReference type="InterPro" id="IPR006097">
    <property type="entry name" value="Glu/Leu/Phe/Val/Trp_DH_dimer"/>
</dbReference>
<evidence type="ECO:0000259" key="4">
    <source>
        <dbReference type="Pfam" id="PF02812"/>
    </source>
</evidence>
<dbReference type="GO" id="GO:0004352">
    <property type="term" value="F:glutamate dehydrogenase (NAD+) activity"/>
    <property type="evidence" value="ECO:0007669"/>
    <property type="project" value="TreeGrafter"/>
</dbReference>
<dbReference type="Gene3D" id="3.40.50.720">
    <property type="entry name" value="NAD(P)-binding Rossmann-like Domain"/>
    <property type="match status" value="1"/>
</dbReference>
<dbReference type="PRINTS" id="PR00082">
    <property type="entry name" value="GLFDHDRGNASE"/>
</dbReference>
<feature type="domain" description="Glutamate/phenylalanine/leucine/valine/L-tryptophan dehydrogenase C-terminal" evidence="3">
    <location>
        <begin position="141"/>
        <end position="229"/>
    </location>
</feature>
<dbReference type="SUPFAM" id="SSF53223">
    <property type="entry name" value="Aminoacid dehydrogenase-like, N-terminal domain"/>
    <property type="match status" value="1"/>
</dbReference>
<dbReference type="InterPro" id="IPR006095">
    <property type="entry name" value="Glu/Leu/Phe/Val/Trp_DH"/>
</dbReference>
<evidence type="ECO:0000256" key="2">
    <source>
        <dbReference type="ARBA" id="ARBA00023002"/>
    </source>
</evidence>
<organism evidence="5">
    <name type="scientific">marine metagenome</name>
    <dbReference type="NCBI Taxonomy" id="408172"/>
    <lineage>
        <taxon>unclassified sequences</taxon>
        <taxon>metagenomes</taxon>
        <taxon>ecological metagenomes</taxon>
    </lineage>
</organism>
<evidence type="ECO:0000256" key="1">
    <source>
        <dbReference type="ARBA" id="ARBA00006382"/>
    </source>
</evidence>
<dbReference type="InterPro" id="IPR006096">
    <property type="entry name" value="Glu/Leu/Phe/Val/Trp_DH_C"/>
</dbReference>
<dbReference type="PANTHER" id="PTHR11606:SF13">
    <property type="entry name" value="GLUTAMATE DEHYDROGENASE 1, MITOCHONDRIAL"/>
    <property type="match status" value="1"/>
</dbReference>
<dbReference type="Pfam" id="PF00208">
    <property type="entry name" value="ELFV_dehydrog"/>
    <property type="match status" value="1"/>
</dbReference>
<dbReference type="AlphaFoldDB" id="A0A383EDW5"/>
<dbReference type="Pfam" id="PF02812">
    <property type="entry name" value="ELFV_dehydrog_N"/>
    <property type="match status" value="1"/>
</dbReference>
<protein>
    <submittedName>
        <fullName evidence="5">Uncharacterized protein</fullName>
    </submittedName>
</protein>
<dbReference type="EMBL" id="UINC01224972">
    <property type="protein sequence ID" value="SVE54819.1"/>
    <property type="molecule type" value="Genomic_DNA"/>
</dbReference>
<dbReference type="InterPro" id="IPR046346">
    <property type="entry name" value="Aminoacid_DH-like_N_sf"/>
</dbReference>
<dbReference type="Gene3D" id="3.40.50.10860">
    <property type="entry name" value="Leucine Dehydrogenase, chain A, domain 1"/>
    <property type="match status" value="1"/>
</dbReference>
<proteinExistence type="inferred from homology"/>
<dbReference type="SUPFAM" id="SSF51735">
    <property type="entry name" value="NAD(P)-binding Rossmann-fold domains"/>
    <property type="match status" value="1"/>
</dbReference>
<comment type="similarity">
    <text evidence="1">Belongs to the Glu/Leu/Phe/Val dehydrogenases family.</text>
</comment>
<dbReference type="PANTHER" id="PTHR11606">
    <property type="entry name" value="GLUTAMATE DEHYDROGENASE"/>
    <property type="match status" value="1"/>
</dbReference>
<feature type="non-terminal residue" evidence="5">
    <location>
        <position position="1"/>
    </location>
</feature>
<sequence length="231" mass="24060">QVGLPIMMDDGEVRVFKGYRSQHNASRGPYKGGVRYHPNADLSHVRALGMLMTWKTALADVPFGGAKGGVAVDPRGLSTQELNRLTRRYTLSMHHVLGVNRDIAAPDLGTSAQTMAWIMDAYGSIHGHTPGIVTGKPIELGGSLGRAEAPGRGAAVVGCRAIVDSGSTPEQSTVAVQGYGAVGSSAARTMFEGGAKVIAVSDVDGAIINSTGLDIDELDQIIAEDGCVSDF</sequence>
<dbReference type="GO" id="GO:0006538">
    <property type="term" value="P:L-glutamate catabolic process"/>
    <property type="evidence" value="ECO:0007669"/>
    <property type="project" value="TreeGrafter"/>
</dbReference>
<feature type="non-terminal residue" evidence="5">
    <location>
        <position position="231"/>
    </location>
</feature>
<gene>
    <name evidence="5" type="ORF">METZ01_LOCUS507673</name>
</gene>
<dbReference type="InterPro" id="IPR033524">
    <property type="entry name" value="Glu/Leu/Phe/Val_DH_AS"/>
</dbReference>
<evidence type="ECO:0000313" key="5">
    <source>
        <dbReference type="EMBL" id="SVE54819.1"/>
    </source>
</evidence>